<protein>
    <submittedName>
        <fullName evidence="1">Uncharacterized protein</fullName>
    </submittedName>
</protein>
<evidence type="ECO:0000313" key="2">
    <source>
        <dbReference type="Proteomes" id="UP000821845"/>
    </source>
</evidence>
<organism evidence="1 2">
    <name type="scientific">Hyalomma asiaticum</name>
    <name type="common">Tick</name>
    <dbReference type="NCBI Taxonomy" id="266040"/>
    <lineage>
        <taxon>Eukaryota</taxon>
        <taxon>Metazoa</taxon>
        <taxon>Ecdysozoa</taxon>
        <taxon>Arthropoda</taxon>
        <taxon>Chelicerata</taxon>
        <taxon>Arachnida</taxon>
        <taxon>Acari</taxon>
        <taxon>Parasitiformes</taxon>
        <taxon>Ixodida</taxon>
        <taxon>Ixodoidea</taxon>
        <taxon>Ixodidae</taxon>
        <taxon>Hyalomminae</taxon>
        <taxon>Hyalomma</taxon>
    </lineage>
</organism>
<gene>
    <name evidence="1" type="ORF">HPB50_014625</name>
</gene>
<accession>A0ACB7RQ00</accession>
<dbReference type="Proteomes" id="UP000821845">
    <property type="component" value="Chromosome 8"/>
</dbReference>
<reference evidence="1" key="1">
    <citation type="submission" date="2020-05" db="EMBL/GenBank/DDBJ databases">
        <title>Large-scale comparative analyses of tick genomes elucidate their genetic diversity and vector capacities.</title>
        <authorList>
            <person name="Jia N."/>
            <person name="Wang J."/>
            <person name="Shi W."/>
            <person name="Du L."/>
            <person name="Sun Y."/>
            <person name="Zhan W."/>
            <person name="Jiang J."/>
            <person name="Wang Q."/>
            <person name="Zhang B."/>
            <person name="Ji P."/>
            <person name="Sakyi L.B."/>
            <person name="Cui X."/>
            <person name="Yuan T."/>
            <person name="Jiang B."/>
            <person name="Yang W."/>
            <person name="Lam T.T.-Y."/>
            <person name="Chang Q."/>
            <person name="Ding S."/>
            <person name="Wang X."/>
            <person name="Zhu J."/>
            <person name="Ruan X."/>
            <person name="Zhao L."/>
            <person name="Wei J."/>
            <person name="Que T."/>
            <person name="Du C."/>
            <person name="Cheng J."/>
            <person name="Dai P."/>
            <person name="Han X."/>
            <person name="Huang E."/>
            <person name="Gao Y."/>
            <person name="Liu J."/>
            <person name="Shao H."/>
            <person name="Ye R."/>
            <person name="Li L."/>
            <person name="Wei W."/>
            <person name="Wang X."/>
            <person name="Wang C."/>
            <person name="Yang T."/>
            <person name="Huo Q."/>
            <person name="Li W."/>
            <person name="Guo W."/>
            <person name="Chen H."/>
            <person name="Zhou L."/>
            <person name="Ni X."/>
            <person name="Tian J."/>
            <person name="Zhou Y."/>
            <person name="Sheng Y."/>
            <person name="Liu T."/>
            <person name="Pan Y."/>
            <person name="Xia L."/>
            <person name="Li J."/>
            <person name="Zhao F."/>
            <person name="Cao W."/>
        </authorList>
    </citation>
    <scope>NUCLEOTIDE SEQUENCE</scope>
    <source>
        <strain evidence="1">Hyas-2018</strain>
    </source>
</reference>
<proteinExistence type="predicted"/>
<sequence>MQVTAYFDNCDREIPNRRRSDIMRCFDMGYLNNVHHDQTMVAIGPATQASTVVRLERFCWDFAKSADESRQSIDHYARLYTDAFEPGEILPQGCITPSSLVCMVSMVDFRGSWKYAFDDRTATRELFHESDGRSTAVVMVHQTGRFRVAKCADLHAMAIELPYAQPGQYPGSTSCQSVSGRSTPQSGFLTPAITNAFAGPEFSLVVLLPEDKDGLEQLESRLSAFTAMTCFGKLKARKAGPGQSAPL</sequence>
<comment type="caution">
    <text evidence="1">The sequence shown here is derived from an EMBL/GenBank/DDBJ whole genome shotgun (WGS) entry which is preliminary data.</text>
</comment>
<keyword evidence="2" id="KW-1185">Reference proteome</keyword>
<evidence type="ECO:0000313" key="1">
    <source>
        <dbReference type="EMBL" id="KAH6924275.1"/>
    </source>
</evidence>
<dbReference type="EMBL" id="CM023488">
    <property type="protein sequence ID" value="KAH6924275.1"/>
    <property type="molecule type" value="Genomic_DNA"/>
</dbReference>
<name>A0ACB7RQ00_HYAAI</name>